<dbReference type="Proteomes" id="UP000504633">
    <property type="component" value="Unplaced"/>
</dbReference>
<gene>
    <name evidence="3" type="primary">LOC111602758</name>
</gene>
<organism evidence="2 3">
    <name type="scientific">Drosophila hydei</name>
    <name type="common">Fruit fly</name>
    <dbReference type="NCBI Taxonomy" id="7224"/>
    <lineage>
        <taxon>Eukaryota</taxon>
        <taxon>Metazoa</taxon>
        <taxon>Ecdysozoa</taxon>
        <taxon>Arthropoda</taxon>
        <taxon>Hexapoda</taxon>
        <taxon>Insecta</taxon>
        <taxon>Pterygota</taxon>
        <taxon>Neoptera</taxon>
        <taxon>Endopterygota</taxon>
        <taxon>Diptera</taxon>
        <taxon>Brachycera</taxon>
        <taxon>Muscomorpha</taxon>
        <taxon>Ephydroidea</taxon>
        <taxon>Drosophilidae</taxon>
        <taxon>Drosophila</taxon>
    </lineage>
</organism>
<dbReference type="RefSeq" id="XP_030081737.1">
    <property type="nucleotide sequence ID" value="XM_030225877.1"/>
</dbReference>
<dbReference type="KEGG" id="dhe:111602758"/>
<accession>A0A6J2SZT7</accession>
<feature type="region of interest" description="Disordered" evidence="1">
    <location>
        <begin position="1"/>
        <end position="32"/>
    </location>
</feature>
<evidence type="ECO:0000313" key="2">
    <source>
        <dbReference type="Proteomes" id="UP000504633"/>
    </source>
</evidence>
<keyword evidence="2" id="KW-1185">Reference proteome</keyword>
<protein>
    <submittedName>
        <fullName evidence="3">Uncharacterized protein LOC111602758 isoform X1</fullName>
    </submittedName>
</protein>
<evidence type="ECO:0000256" key="1">
    <source>
        <dbReference type="SAM" id="MobiDB-lite"/>
    </source>
</evidence>
<dbReference type="AlphaFoldDB" id="A0A6J2SZT7"/>
<dbReference type="GeneID" id="111602758"/>
<proteinExistence type="predicted"/>
<feature type="compositionally biased region" description="Acidic residues" evidence="1">
    <location>
        <begin position="1"/>
        <end position="10"/>
    </location>
</feature>
<evidence type="ECO:0000313" key="3">
    <source>
        <dbReference type="RefSeq" id="XP_030081737.1"/>
    </source>
</evidence>
<name>A0A6J2SZT7_DROHY</name>
<sequence>MSPDLADENAVDSNIKPELQFPIHNLGDDQSNSCESMQSFQLVGIHSRKRSSHRFEQTKQVPQESVISKQKVYEPSQFDDKLEKLTKQTYNQSLEDIITEKNPQFHESNSDDWETCKKTNFVELVNSRHPSYTFKNIDYSMVCDLAYSKAK</sequence>
<reference evidence="3" key="1">
    <citation type="submission" date="2025-08" db="UniProtKB">
        <authorList>
            <consortium name="RefSeq"/>
        </authorList>
    </citation>
    <scope>IDENTIFICATION</scope>
    <source>
        <strain evidence="3">15085-1641.00</strain>
        <tissue evidence="3">Whole body</tissue>
    </source>
</reference>